<feature type="domain" description="Tr-type G" evidence="7">
    <location>
        <begin position="182"/>
        <end position="416"/>
    </location>
</feature>
<dbReference type="Proteomes" id="UP001497392">
    <property type="component" value="Unassembled WGS sequence"/>
</dbReference>
<evidence type="ECO:0000313" key="9">
    <source>
        <dbReference type="Proteomes" id="UP001497392"/>
    </source>
</evidence>
<dbReference type="Pfam" id="PF03144">
    <property type="entry name" value="GTP_EFTU_D2"/>
    <property type="match status" value="1"/>
</dbReference>
<dbReference type="PROSITE" id="PS00301">
    <property type="entry name" value="G_TR_1"/>
    <property type="match status" value="1"/>
</dbReference>
<keyword evidence="4" id="KW-0547">Nucleotide-binding</keyword>
<evidence type="ECO:0000256" key="4">
    <source>
        <dbReference type="ARBA" id="ARBA00022741"/>
    </source>
</evidence>
<keyword evidence="3" id="KW-0488">Methylation</keyword>
<evidence type="ECO:0000256" key="2">
    <source>
        <dbReference type="ARBA" id="ARBA00007249"/>
    </source>
</evidence>
<comment type="similarity">
    <text evidence="2">Belongs to the TRAFAC class translation factor GTPase superfamily. Classic translation factor GTPase family. EF-Tu/EF-1A subfamily.</text>
</comment>
<dbReference type="Pfam" id="PF22594">
    <property type="entry name" value="GTP-eEF1A_C"/>
    <property type="match status" value="1"/>
</dbReference>
<proteinExistence type="inferred from homology"/>
<evidence type="ECO:0000256" key="5">
    <source>
        <dbReference type="ARBA" id="ARBA00023134"/>
    </source>
</evidence>
<dbReference type="Gene3D" id="2.40.30.10">
    <property type="entry name" value="Translation factors"/>
    <property type="match status" value="2"/>
</dbReference>
<evidence type="ECO:0000256" key="6">
    <source>
        <dbReference type="SAM" id="MobiDB-lite"/>
    </source>
</evidence>
<dbReference type="CDD" id="cd04089">
    <property type="entry name" value="eRF3_II"/>
    <property type="match status" value="1"/>
</dbReference>
<dbReference type="PRINTS" id="PR00315">
    <property type="entry name" value="ELONGATNFCT"/>
</dbReference>
<dbReference type="SUPFAM" id="SSF50447">
    <property type="entry name" value="Translation proteins"/>
    <property type="match status" value="1"/>
</dbReference>
<protein>
    <submittedName>
        <fullName evidence="8">G2602 protein</fullName>
    </submittedName>
</protein>
<evidence type="ECO:0000256" key="1">
    <source>
        <dbReference type="ARBA" id="ARBA00003982"/>
    </source>
</evidence>
<dbReference type="InterPro" id="IPR009001">
    <property type="entry name" value="Transl_elong_EF1A/Init_IF2_C"/>
</dbReference>
<evidence type="ECO:0000256" key="3">
    <source>
        <dbReference type="ARBA" id="ARBA00022481"/>
    </source>
</evidence>
<dbReference type="Gene3D" id="3.40.50.300">
    <property type="entry name" value="P-loop containing nucleotide triphosphate hydrolases"/>
    <property type="match status" value="1"/>
</dbReference>
<keyword evidence="9" id="KW-1185">Reference proteome</keyword>
<dbReference type="CDD" id="cd03704">
    <property type="entry name" value="eRF3_C_III"/>
    <property type="match status" value="1"/>
</dbReference>
<dbReference type="PANTHER" id="PTHR23115">
    <property type="entry name" value="TRANSLATION FACTOR"/>
    <property type="match status" value="1"/>
</dbReference>
<dbReference type="SUPFAM" id="SSF50465">
    <property type="entry name" value="EF-Tu/eEF-1alpha/eIF2-gamma C-terminal domain"/>
    <property type="match status" value="1"/>
</dbReference>
<dbReference type="InterPro" id="IPR009000">
    <property type="entry name" value="Transl_B-barrel_sf"/>
</dbReference>
<dbReference type="Pfam" id="PF00009">
    <property type="entry name" value="GTP_EFTU"/>
    <property type="match status" value="1"/>
</dbReference>
<dbReference type="SUPFAM" id="SSF52540">
    <property type="entry name" value="P-loop containing nucleoside triphosphate hydrolases"/>
    <property type="match status" value="1"/>
</dbReference>
<dbReference type="InterPro" id="IPR050100">
    <property type="entry name" value="TRAFAC_GTPase_members"/>
</dbReference>
<dbReference type="InterPro" id="IPR027417">
    <property type="entry name" value="P-loop_NTPase"/>
</dbReference>
<comment type="function">
    <text evidence="1">This protein promotes the GTP-dependent binding of aminoacyl-tRNA to the A-site of ribosomes during protein biosynthesis.</text>
</comment>
<keyword evidence="5" id="KW-0342">GTP-binding</keyword>
<name>A0ABP1FPH2_9CHLO</name>
<dbReference type="CDD" id="cd01883">
    <property type="entry name" value="EF1_alpha"/>
    <property type="match status" value="1"/>
</dbReference>
<organism evidence="8 9">
    <name type="scientific">Coccomyxa viridis</name>
    <dbReference type="NCBI Taxonomy" id="1274662"/>
    <lineage>
        <taxon>Eukaryota</taxon>
        <taxon>Viridiplantae</taxon>
        <taxon>Chlorophyta</taxon>
        <taxon>core chlorophytes</taxon>
        <taxon>Trebouxiophyceae</taxon>
        <taxon>Trebouxiophyceae incertae sedis</taxon>
        <taxon>Coccomyxaceae</taxon>
        <taxon>Coccomyxa</taxon>
    </lineage>
</organism>
<dbReference type="EMBL" id="CAXHTA020000004">
    <property type="protein sequence ID" value="CAL5220564.1"/>
    <property type="molecule type" value="Genomic_DNA"/>
</dbReference>
<feature type="compositionally biased region" description="Polar residues" evidence="6">
    <location>
        <begin position="24"/>
        <end position="37"/>
    </location>
</feature>
<evidence type="ECO:0000313" key="8">
    <source>
        <dbReference type="EMBL" id="CAL5220564.1"/>
    </source>
</evidence>
<dbReference type="PROSITE" id="PS51722">
    <property type="entry name" value="G_TR_2"/>
    <property type="match status" value="1"/>
</dbReference>
<reference evidence="8 9" key="1">
    <citation type="submission" date="2024-06" db="EMBL/GenBank/DDBJ databases">
        <authorList>
            <person name="Kraege A."/>
            <person name="Thomma B."/>
        </authorList>
    </citation>
    <scope>NUCLEOTIDE SEQUENCE [LARGE SCALE GENOMIC DNA]</scope>
</reference>
<gene>
    <name evidence="8" type="primary">g2602</name>
    <name evidence="8" type="ORF">VP750_LOCUS2223</name>
</gene>
<sequence>MSWEDNDELLPSEQSAPAPRSGGLNPNASTFSFNPGASTFAPNFAAPPPPPASAANHFPAAPVQPTPHENSDAATSASHNSIPNGIAPMDEDEPAAVPHSTAGPSGDPIASAADAVQDMHISSETPEPAEPTPPAESSSTTPEEDRGGEPAQPESEEDDEDQEARNKELQRINEELQKADDREHLNIVFIGHVDAGKSTTGGQILYLTGGVDERTIQKYEREAKDKNRESWYMAYIMDTNEEERAKGKTVEVGRALFTTDKKRYTILDAPGHKNYVPNMISGASQADVGVLVVSARKAEFEAGFERGGQTREHAQLAKTLGVAKLIVTVNKMDDPSILNEDGTWSKERYDEIVTKLTPFLRSCGYNPKKDIEFLPMSGLLGHNIKDPVPKSSCSWYSGGTLFKVLDDVEPLSRDPLAPFRMSVIDRFKDMGTIAMGKSEAGLVRKNDRLYVMPNKAPVTVTSIYRDENEVVAARGGENLRLRLSGVDEEDIQAGFVICSRNCPVPCVTYFDAQLQILDLLEHKAIFTAGYKAILHLHSLVEECEITRLLAQVNTKTKEKTRAKFVKSGSAVIVRIEVEKQICAELFNVVPQLGRFTLRDEGRTIAIGKIIKLPKSLKENAPEAK</sequence>
<comment type="caution">
    <text evidence="8">The sequence shown here is derived from an EMBL/GenBank/DDBJ whole genome shotgun (WGS) entry which is preliminary data.</text>
</comment>
<feature type="region of interest" description="Disordered" evidence="6">
    <location>
        <begin position="1"/>
        <end position="166"/>
    </location>
</feature>
<dbReference type="InterPro" id="IPR031157">
    <property type="entry name" value="G_TR_CS"/>
</dbReference>
<dbReference type="InterPro" id="IPR004161">
    <property type="entry name" value="EFTu-like_2"/>
</dbReference>
<feature type="compositionally biased region" description="Polar residues" evidence="6">
    <location>
        <begin position="72"/>
        <end position="83"/>
    </location>
</feature>
<feature type="compositionally biased region" description="Acidic residues" evidence="6">
    <location>
        <begin position="1"/>
        <end position="10"/>
    </location>
</feature>
<evidence type="ECO:0000259" key="7">
    <source>
        <dbReference type="PROSITE" id="PS51722"/>
    </source>
</evidence>
<accession>A0ABP1FPH2</accession>
<dbReference type="InterPro" id="IPR000795">
    <property type="entry name" value="T_Tr_GTP-bd_dom"/>
</dbReference>
<dbReference type="InterPro" id="IPR054696">
    <property type="entry name" value="GTP-eEF1A_C"/>
</dbReference>